<evidence type="ECO:0000313" key="1">
    <source>
        <dbReference type="EMBL" id="SPF40169.1"/>
    </source>
</evidence>
<dbReference type="InterPro" id="IPR008928">
    <property type="entry name" value="6-hairpin_glycosidase_sf"/>
</dbReference>
<organism evidence="1 2">
    <name type="scientific">Candidatus Sulfotelmatobacter kueseliae</name>
    <dbReference type="NCBI Taxonomy" id="2042962"/>
    <lineage>
        <taxon>Bacteria</taxon>
        <taxon>Pseudomonadati</taxon>
        <taxon>Acidobacteriota</taxon>
        <taxon>Terriglobia</taxon>
        <taxon>Terriglobales</taxon>
        <taxon>Candidatus Korobacteraceae</taxon>
        <taxon>Candidatus Sulfotelmatobacter</taxon>
    </lineage>
</organism>
<dbReference type="Proteomes" id="UP000238701">
    <property type="component" value="Unassembled WGS sequence"/>
</dbReference>
<dbReference type="OrthoDB" id="7254827at2"/>
<dbReference type="AlphaFoldDB" id="A0A2U3KKH5"/>
<evidence type="ECO:0000313" key="2">
    <source>
        <dbReference type="Proteomes" id="UP000238701"/>
    </source>
</evidence>
<dbReference type="EMBL" id="OMOD01000122">
    <property type="protein sequence ID" value="SPF40169.1"/>
    <property type="molecule type" value="Genomic_DNA"/>
</dbReference>
<reference evidence="2" key="1">
    <citation type="submission" date="2018-02" db="EMBL/GenBank/DDBJ databases">
        <authorList>
            <person name="Hausmann B."/>
        </authorList>
    </citation>
    <scope>NUCLEOTIDE SEQUENCE [LARGE SCALE GENOMIC DNA]</scope>
    <source>
        <strain evidence="2">Peat soil MAG SbA1</strain>
    </source>
</reference>
<sequence>MTQARVATSPRVENTAATVNRFVNLAVRGLVPMFDRQRQLFCYRLKKTDQGMVREDISHRYTAMTLLGLHQLGQAGTVSPFDTESILQTLLSDVSWVDNIGDLGVLLWLCAVVCPQRLSALEPRLRLETALKRFQGARQGATMELAWFLTGLSYWGQAYPEKLPRLEALAFKTYDTMTRNQGDRGFFGHLSTSRSLSGLARGRIGSFADQVYPIYAMAQFSKAYQHEEAADRALKCAVGICEVQGPLGQWWWHYDAPGGRVTEGYPVFSVHQHAMGPMTLFGLGEAINRNFDEWIYKGLHWINSDNELGYDMEDASRCVIWRCIFRSRRSLMKYFRAGFGRHSDTVQHPHPGDLKILFECRPYELGWLLYAFSSRARKHSPRADGPTD</sequence>
<name>A0A2U3KKH5_9BACT</name>
<dbReference type="SUPFAM" id="SSF48208">
    <property type="entry name" value="Six-hairpin glycosidases"/>
    <property type="match status" value="1"/>
</dbReference>
<accession>A0A2U3KKH5</accession>
<proteinExistence type="predicted"/>
<gene>
    <name evidence="1" type="ORF">SBA1_30020</name>
</gene>
<protein>
    <submittedName>
        <fullName evidence="1">Uncharacterized protein</fullName>
    </submittedName>
</protein>
<dbReference type="GO" id="GO:0005975">
    <property type="term" value="P:carbohydrate metabolic process"/>
    <property type="evidence" value="ECO:0007669"/>
    <property type="project" value="InterPro"/>
</dbReference>